<evidence type="ECO:0000313" key="8">
    <source>
        <dbReference type="EMBL" id="CAI3949000.1"/>
    </source>
</evidence>
<dbReference type="EMBL" id="CAMXCH010000003">
    <property type="protein sequence ID" value="CAI3949000.1"/>
    <property type="molecule type" value="Genomic_DNA"/>
</dbReference>
<feature type="transmembrane region" description="Helical" evidence="6">
    <location>
        <begin position="12"/>
        <end position="31"/>
    </location>
</feature>
<accession>A0ABN8WEJ1</accession>
<evidence type="ECO:0000256" key="3">
    <source>
        <dbReference type="ARBA" id="ARBA00022692"/>
    </source>
</evidence>
<dbReference type="PANTHER" id="PTHR43124:SF3">
    <property type="entry name" value="CHLORAMPHENICOL EFFLUX PUMP RV0191"/>
    <property type="match status" value="1"/>
</dbReference>
<feature type="transmembrane region" description="Helical" evidence="6">
    <location>
        <begin position="317"/>
        <end position="335"/>
    </location>
</feature>
<evidence type="ECO:0000256" key="4">
    <source>
        <dbReference type="ARBA" id="ARBA00022989"/>
    </source>
</evidence>
<dbReference type="Proteomes" id="UP001154272">
    <property type="component" value="Unassembled WGS sequence"/>
</dbReference>
<protein>
    <submittedName>
        <fullName evidence="8">Nitrate/nitrite transporter NarK (NarK) (PDB:4JR9)</fullName>
    </submittedName>
</protein>
<evidence type="ECO:0000256" key="2">
    <source>
        <dbReference type="ARBA" id="ARBA00022475"/>
    </source>
</evidence>
<sequence>MWSSFVEKVFITPKLMLGYIGVMIFMAGEGLEQGWLSPYLIKNGLSIEQSSLLFSVYGLTASFSAFLSGVLTEMFGVRRVMFAGLIMFCIGSFFFLTFGIPSHNFAVMLPSYALRGLSYPLFVYGFLVYVTYEAPVDRLSTAGGIFWSCYACGLSVLGVMYSSVTLKFMTEIHVLWSALVFVCLGGAIALLVDKDAIKSKKRANSEEKTSILYLLKGITIIFEVPKLGLCGYVRIVNTLASYGFPIFLPLVLQNLGFTISQWLQMLASLWITNMITNYFWGMLGDKWGWKNTVAWGGCVGCGLTTLLFFYIPTWGGGYFVTWLAACAYGACLAAYTPINAIMPMLAPENKGAAMSVLTLAAGLSTFFGPGIVGIFIHSIGAVGVIWIYAALYFSAAIVMAFVNIDHRSFIKKKDDNNPASPPIVAKS</sequence>
<organism evidence="8 9">
    <name type="scientific">Commensalibacter papalotli</name>
    <name type="common">ex Botero et al. 2024</name>
    <dbReference type="NCBI Taxonomy" id="2972766"/>
    <lineage>
        <taxon>Bacteria</taxon>
        <taxon>Pseudomonadati</taxon>
        <taxon>Pseudomonadota</taxon>
        <taxon>Alphaproteobacteria</taxon>
        <taxon>Acetobacterales</taxon>
        <taxon>Acetobacteraceae</taxon>
    </lineage>
</organism>
<feature type="transmembrane region" description="Helical" evidence="6">
    <location>
        <begin position="144"/>
        <end position="162"/>
    </location>
</feature>
<proteinExistence type="predicted"/>
<evidence type="ECO:0000259" key="7">
    <source>
        <dbReference type="PROSITE" id="PS50850"/>
    </source>
</evidence>
<keyword evidence="3 6" id="KW-0812">Transmembrane</keyword>
<dbReference type="CDD" id="cd17337">
    <property type="entry name" value="MFS_CsbX"/>
    <property type="match status" value="1"/>
</dbReference>
<dbReference type="SUPFAM" id="SSF103473">
    <property type="entry name" value="MFS general substrate transporter"/>
    <property type="match status" value="1"/>
</dbReference>
<keyword evidence="2" id="KW-1003">Cell membrane</keyword>
<evidence type="ECO:0000256" key="1">
    <source>
        <dbReference type="ARBA" id="ARBA00004651"/>
    </source>
</evidence>
<evidence type="ECO:0000256" key="5">
    <source>
        <dbReference type="ARBA" id="ARBA00023136"/>
    </source>
</evidence>
<name>A0ABN8WEJ1_9PROT</name>
<feature type="transmembrane region" description="Helical" evidence="6">
    <location>
        <begin position="112"/>
        <end position="132"/>
    </location>
</feature>
<reference evidence="8" key="1">
    <citation type="submission" date="2022-10" db="EMBL/GenBank/DDBJ databases">
        <authorList>
            <person name="Botero Cardona J."/>
        </authorList>
    </citation>
    <scope>NUCLEOTIDE SEQUENCE</scope>
    <source>
        <strain evidence="8">R-83534</strain>
    </source>
</reference>
<dbReference type="PANTHER" id="PTHR43124">
    <property type="entry name" value="PURINE EFFLUX PUMP PBUE"/>
    <property type="match status" value="1"/>
</dbReference>
<feature type="transmembrane region" description="Helical" evidence="6">
    <location>
        <begin position="174"/>
        <end position="192"/>
    </location>
</feature>
<dbReference type="InterPro" id="IPR050189">
    <property type="entry name" value="MFS_Efflux_Transporters"/>
</dbReference>
<feature type="transmembrane region" description="Helical" evidence="6">
    <location>
        <begin position="385"/>
        <end position="404"/>
    </location>
</feature>
<feature type="transmembrane region" description="Helical" evidence="6">
    <location>
        <begin position="292"/>
        <end position="311"/>
    </location>
</feature>
<keyword evidence="4 6" id="KW-1133">Transmembrane helix</keyword>
<dbReference type="Gene3D" id="1.20.1250.20">
    <property type="entry name" value="MFS general substrate transporter like domains"/>
    <property type="match status" value="2"/>
</dbReference>
<feature type="transmembrane region" description="Helical" evidence="6">
    <location>
        <begin position="51"/>
        <end position="71"/>
    </location>
</feature>
<feature type="transmembrane region" description="Helical" evidence="6">
    <location>
        <begin position="356"/>
        <end position="379"/>
    </location>
</feature>
<dbReference type="RefSeq" id="WP_282024132.1">
    <property type="nucleotide sequence ID" value="NZ_CAMXCH010000003.1"/>
</dbReference>
<feature type="transmembrane region" description="Helical" evidence="6">
    <location>
        <begin position="255"/>
        <end position="280"/>
    </location>
</feature>
<dbReference type="NCBIfam" id="TIGR00897">
    <property type="entry name" value="2A0118"/>
    <property type="match status" value="1"/>
</dbReference>
<keyword evidence="5 6" id="KW-0472">Membrane</keyword>
<dbReference type="InterPro" id="IPR020846">
    <property type="entry name" value="MFS_dom"/>
</dbReference>
<evidence type="ECO:0000313" key="9">
    <source>
        <dbReference type="Proteomes" id="UP001154272"/>
    </source>
</evidence>
<comment type="caution">
    <text evidence="8">The sequence shown here is derived from an EMBL/GenBank/DDBJ whole genome shotgun (WGS) entry which is preliminary data.</text>
</comment>
<comment type="subcellular location">
    <subcellularLocation>
        <location evidence="1">Cell membrane</location>
        <topology evidence="1">Multi-pass membrane protein</topology>
    </subcellularLocation>
</comment>
<gene>
    <name evidence="8" type="ORF">R83534S58_LOCUS1594</name>
</gene>
<keyword evidence="9" id="KW-1185">Reference proteome</keyword>
<evidence type="ECO:0000256" key="6">
    <source>
        <dbReference type="SAM" id="Phobius"/>
    </source>
</evidence>
<feature type="domain" description="Major facilitator superfamily (MFS) profile" evidence="7">
    <location>
        <begin position="14"/>
        <end position="407"/>
    </location>
</feature>
<dbReference type="PROSITE" id="PS50850">
    <property type="entry name" value="MFS"/>
    <property type="match status" value="1"/>
</dbReference>
<dbReference type="InterPro" id="IPR011701">
    <property type="entry name" value="MFS"/>
</dbReference>
<dbReference type="InterPro" id="IPR004748">
    <property type="entry name" value="Polyol_permease-like"/>
</dbReference>
<dbReference type="Pfam" id="PF07690">
    <property type="entry name" value="MFS_1"/>
    <property type="match status" value="1"/>
</dbReference>
<dbReference type="InterPro" id="IPR036259">
    <property type="entry name" value="MFS_trans_sf"/>
</dbReference>
<feature type="transmembrane region" description="Helical" evidence="6">
    <location>
        <begin position="80"/>
        <end position="100"/>
    </location>
</feature>